<dbReference type="PANTHER" id="PTHR45820:SF9">
    <property type="entry name" value="FI23527P1"/>
    <property type="match status" value="1"/>
</dbReference>
<keyword evidence="13" id="KW-1185">Reference proteome</keyword>
<dbReference type="Gene3D" id="1.20.1510.10">
    <property type="entry name" value="Cation efflux protein transmembrane domain"/>
    <property type="match status" value="1"/>
</dbReference>
<dbReference type="InterPro" id="IPR058533">
    <property type="entry name" value="Cation_efflux_TM"/>
</dbReference>
<dbReference type="GO" id="GO:0016020">
    <property type="term" value="C:membrane"/>
    <property type="evidence" value="ECO:0007669"/>
    <property type="project" value="UniProtKB-SubCell"/>
</dbReference>
<dbReference type="AlphaFoldDB" id="A0A7R8YQ17"/>
<feature type="compositionally biased region" description="Polar residues" evidence="8">
    <location>
        <begin position="413"/>
        <end position="424"/>
    </location>
</feature>
<evidence type="ECO:0000313" key="12">
    <source>
        <dbReference type="EMBL" id="CAD7081213.1"/>
    </source>
</evidence>
<evidence type="ECO:0000256" key="4">
    <source>
        <dbReference type="ARBA" id="ARBA00022692"/>
    </source>
</evidence>
<keyword evidence="3" id="KW-0813">Transport</keyword>
<sequence>MLCNIIALAGCIITIKHSKRIQKLRERKETKVSKEESRFVEVCLDSKMNVCSAGHSRESKLYNTFGWTRIDILTMLIVCIFLASLSFSLLVEALQTLVHIDHQDTMHLPVPVFILGAVGLVLNGLCYLLIGGYTMHQGSFFHVTSSGDVVLDNISSGDDLKTGSTGLTKMKNDIRHIPENVTEPHFESGQRQGLYEIFRDVCSTLFVMVCAAIIYFSDNEQITKFIDPIISIISCLFLLFMSYPYMRESCLILLQTIPASIDIEQFKTTLLAKFKEIVSVHDLHIWQLTASKYVSTVHIIFHDPLIYAQIIEEVKTFFHEQGITNVTIQPEFKDTNLAPAVRDCYLPCTDIACAEKHCCLRPAKPTQIIVQKDNQKSPEKKNTNQSNGTNLEKSKSAMDINSEKMPKPIGINGTHNTTSDPQLSKTNEDLTTDTNLNNETKTEVENEKKDSK</sequence>
<dbReference type="EMBL" id="LR899010">
    <property type="protein sequence ID" value="CAD7081213.1"/>
    <property type="molecule type" value="Genomic_DNA"/>
</dbReference>
<dbReference type="NCBIfam" id="TIGR01297">
    <property type="entry name" value="CDF"/>
    <property type="match status" value="1"/>
</dbReference>
<dbReference type="InterPro" id="IPR002524">
    <property type="entry name" value="Cation_efflux"/>
</dbReference>
<dbReference type="SUPFAM" id="SSF160240">
    <property type="entry name" value="Cation efflux protein cytoplasmic domain-like"/>
    <property type="match status" value="1"/>
</dbReference>
<evidence type="ECO:0000259" key="11">
    <source>
        <dbReference type="Pfam" id="PF16916"/>
    </source>
</evidence>
<feature type="region of interest" description="Disordered" evidence="8">
    <location>
        <begin position="370"/>
        <end position="452"/>
    </location>
</feature>
<accession>A0A7R8YQ17</accession>
<dbReference type="OrthoDB" id="29444at2759"/>
<organism evidence="12 13">
    <name type="scientific">Hermetia illucens</name>
    <name type="common">Black soldier fly</name>
    <dbReference type="NCBI Taxonomy" id="343691"/>
    <lineage>
        <taxon>Eukaryota</taxon>
        <taxon>Metazoa</taxon>
        <taxon>Ecdysozoa</taxon>
        <taxon>Arthropoda</taxon>
        <taxon>Hexapoda</taxon>
        <taxon>Insecta</taxon>
        <taxon>Pterygota</taxon>
        <taxon>Neoptera</taxon>
        <taxon>Endopterygota</taxon>
        <taxon>Diptera</taxon>
        <taxon>Brachycera</taxon>
        <taxon>Stratiomyomorpha</taxon>
        <taxon>Stratiomyidae</taxon>
        <taxon>Hermetiinae</taxon>
        <taxon>Hermetia</taxon>
    </lineage>
</organism>
<feature type="transmembrane region" description="Helical" evidence="9">
    <location>
        <begin position="228"/>
        <end position="246"/>
    </location>
</feature>
<dbReference type="Proteomes" id="UP000594454">
    <property type="component" value="Chromosome 2"/>
</dbReference>
<evidence type="ECO:0000259" key="10">
    <source>
        <dbReference type="Pfam" id="PF01545"/>
    </source>
</evidence>
<dbReference type="FunCoup" id="A0A7R8YQ17">
    <property type="interactions" value="38"/>
</dbReference>
<feature type="compositionally biased region" description="Basic and acidic residues" evidence="8">
    <location>
        <begin position="373"/>
        <end position="382"/>
    </location>
</feature>
<dbReference type="InterPro" id="IPR027470">
    <property type="entry name" value="Cation_efflux_CTD"/>
</dbReference>
<dbReference type="InterPro" id="IPR027469">
    <property type="entry name" value="Cation_efflux_TMD_sf"/>
</dbReference>
<feature type="transmembrane region" description="Helical" evidence="9">
    <location>
        <begin position="110"/>
        <end position="130"/>
    </location>
</feature>
<dbReference type="InParanoid" id="A0A7R8YQ17"/>
<feature type="domain" description="Cation efflux protein transmembrane" evidence="10">
    <location>
        <begin position="63"/>
        <end position="254"/>
    </location>
</feature>
<feature type="domain" description="Cation efflux protein cytoplasmic" evidence="11">
    <location>
        <begin position="260"/>
        <end position="331"/>
    </location>
</feature>
<name>A0A7R8YQ17_HERIL</name>
<feature type="transmembrane region" description="Helical" evidence="9">
    <location>
        <begin position="70"/>
        <end position="90"/>
    </location>
</feature>
<dbReference type="InterPro" id="IPR036837">
    <property type="entry name" value="Cation_efflux_CTD_sf"/>
</dbReference>
<evidence type="ECO:0000256" key="8">
    <source>
        <dbReference type="SAM" id="MobiDB-lite"/>
    </source>
</evidence>
<evidence type="ECO:0000256" key="9">
    <source>
        <dbReference type="SAM" id="Phobius"/>
    </source>
</evidence>
<feature type="transmembrane region" description="Helical" evidence="9">
    <location>
        <begin position="197"/>
        <end position="216"/>
    </location>
</feature>
<keyword evidence="7 9" id="KW-0472">Membrane</keyword>
<protein>
    <recommendedName>
        <fullName evidence="14">Zinc transporter 1</fullName>
    </recommendedName>
</protein>
<evidence type="ECO:0008006" key="14">
    <source>
        <dbReference type="Google" id="ProtNLM"/>
    </source>
</evidence>
<proteinExistence type="inferred from homology"/>
<keyword evidence="6 9" id="KW-1133">Transmembrane helix</keyword>
<keyword evidence="4 9" id="KW-0812">Transmembrane</keyword>
<dbReference type="Pfam" id="PF16916">
    <property type="entry name" value="ZT_dimer"/>
    <property type="match status" value="1"/>
</dbReference>
<evidence type="ECO:0000256" key="5">
    <source>
        <dbReference type="ARBA" id="ARBA00022833"/>
    </source>
</evidence>
<keyword evidence="5" id="KW-0862">Zinc</keyword>
<comment type="similarity">
    <text evidence="2">Belongs to the cation diffusion facilitator (CDF) transporter (TC 2.A.4) family. SLC30A subfamily.</text>
</comment>
<dbReference type="GO" id="GO:0005385">
    <property type="term" value="F:zinc ion transmembrane transporter activity"/>
    <property type="evidence" value="ECO:0007669"/>
    <property type="project" value="TreeGrafter"/>
</dbReference>
<evidence type="ECO:0000256" key="2">
    <source>
        <dbReference type="ARBA" id="ARBA00008873"/>
    </source>
</evidence>
<evidence type="ECO:0000313" key="13">
    <source>
        <dbReference type="Proteomes" id="UP000594454"/>
    </source>
</evidence>
<comment type="subcellular location">
    <subcellularLocation>
        <location evidence="1">Membrane</location>
        <topology evidence="1">Multi-pass membrane protein</topology>
    </subcellularLocation>
</comment>
<evidence type="ECO:0000256" key="1">
    <source>
        <dbReference type="ARBA" id="ARBA00004141"/>
    </source>
</evidence>
<feature type="compositionally biased region" description="Basic and acidic residues" evidence="8">
    <location>
        <begin position="392"/>
        <end position="406"/>
    </location>
</feature>
<dbReference type="GO" id="GO:0006882">
    <property type="term" value="P:intracellular zinc ion homeostasis"/>
    <property type="evidence" value="ECO:0007669"/>
    <property type="project" value="TreeGrafter"/>
</dbReference>
<dbReference type="GO" id="GO:0010312">
    <property type="term" value="P:detoxification of zinc ion"/>
    <property type="evidence" value="ECO:0007669"/>
    <property type="project" value="TreeGrafter"/>
</dbReference>
<dbReference type="PANTHER" id="PTHR45820">
    <property type="entry name" value="FI23527P1"/>
    <property type="match status" value="1"/>
</dbReference>
<reference evidence="12 13" key="1">
    <citation type="submission" date="2020-11" db="EMBL/GenBank/DDBJ databases">
        <authorList>
            <person name="Wallbank WR R."/>
            <person name="Pardo Diaz C."/>
            <person name="Kozak K."/>
            <person name="Martin S."/>
            <person name="Jiggins C."/>
            <person name="Moest M."/>
            <person name="Warren A I."/>
            <person name="Generalovic N T."/>
            <person name="Byers J.R.P. K."/>
            <person name="Montejo-Kovacevich G."/>
            <person name="Yen C E."/>
        </authorList>
    </citation>
    <scope>NUCLEOTIDE SEQUENCE [LARGE SCALE GENOMIC DNA]</scope>
</reference>
<evidence type="ECO:0000256" key="3">
    <source>
        <dbReference type="ARBA" id="ARBA00022448"/>
    </source>
</evidence>
<dbReference type="SUPFAM" id="SSF161111">
    <property type="entry name" value="Cation efflux protein transmembrane domain-like"/>
    <property type="match status" value="1"/>
</dbReference>
<gene>
    <name evidence="12" type="ORF">HERILL_LOCUS4332</name>
</gene>
<evidence type="ECO:0000256" key="7">
    <source>
        <dbReference type="ARBA" id="ARBA00023136"/>
    </source>
</evidence>
<dbReference type="Pfam" id="PF01545">
    <property type="entry name" value="Cation_efflux"/>
    <property type="match status" value="1"/>
</dbReference>
<feature type="compositionally biased region" description="Basic and acidic residues" evidence="8">
    <location>
        <begin position="440"/>
        <end position="452"/>
    </location>
</feature>
<evidence type="ECO:0000256" key="6">
    <source>
        <dbReference type="ARBA" id="ARBA00022989"/>
    </source>
</evidence>